<reference evidence="1" key="1">
    <citation type="submission" date="2021-06" db="EMBL/GenBank/DDBJ databases">
        <title>Parelaphostrongylus tenuis whole genome reference sequence.</title>
        <authorList>
            <person name="Garwood T.J."/>
            <person name="Larsen P.A."/>
            <person name="Fountain-Jones N.M."/>
            <person name="Garbe J.R."/>
            <person name="Macchietto M.G."/>
            <person name="Kania S.A."/>
            <person name="Gerhold R.W."/>
            <person name="Richards J.E."/>
            <person name="Wolf T.M."/>
        </authorList>
    </citation>
    <scope>NUCLEOTIDE SEQUENCE</scope>
    <source>
        <strain evidence="1">MNPRO001-30</strain>
        <tissue evidence="1">Meninges</tissue>
    </source>
</reference>
<dbReference type="Proteomes" id="UP001196413">
    <property type="component" value="Unassembled WGS sequence"/>
</dbReference>
<protein>
    <submittedName>
        <fullName evidence="1">Uncharacterized protein</fullName>
    </submittedName>
</protein>
<sequence>MDCSSCERRRTLLIEAIVQDLLCTIISRIHLKTILCLICISWDKRAKSQIRNRPDQSKRGKSRHSVADTVNDCFQKQYIRCIQHHSLENESLRIPAESTQKIRNECRRSWDLH</sequence>
<proteinExistence type="predicted"/>
<comment type="caution">
    <text evidence="1">The sequence shown here is derived from an EMBL/GenBank/DDBJ whole genome shotgun (WGS) entry which is preliminary data.</text>
</comment>
<gene>
    <name evidence="1" type="ORF">KIN20_019512</name>
</gene>
<organism evidence="1 2">
    <name type="scientific">Parelaphostrongylus tenuis</name>
    <name type="common">Meningeal worm</name>
    <dbReference type="NCBI Taxonomy" id="148309"/>
    <lineage>
        <taxon>Eukaryota</taxon>
        <taxon>Metazoa</taxon>
        <taxon>Ecdysozoa</taxon>
        <taxon>Nematoda</taxon>
        <taxon>Chromadorea</taxon>
        <taxon>Rhabditida</taxon>
        <taxon>Rhabditina</taxon>
        <taxon>Rhabditomorpha</taxon>
        <taxon>Strongyloidea</taxon>
        <taxon>Metastrongylidae</taxon>
        <taxon>Parelaphostrongylus</taxon>
    </lineage>
</organism>
<dbReference type="EMBL" id="JAHQIW010003890">
    <property type="protein sequence ID" value="KAJ1360519.1"/>
    <property type="molecule type" value="Genomic_DNA"/>
</dbReference>
<evidence type="ECO:0000313" key="2">
    <source>
        <dbReference type="Proteomes" id="UP001196413"/>
    </source>
</evidence>
<accession>A0AAD5QSZ0</accession>
<dbReference type="AlphaFoldDB" id="A0AAD5QSZ0"/>
<evidence type="ECO:0000313" key="1">
    <source>
        <dbReference type="EMBL" id="KAJ1360519.1"/>
    </source>
</evidence>
<keyword evidence="2" id="KW-1185">Reference proteome</keyword>
<name>A0AAD5QSZ0_PARTN</name>